<evidence type="ECO:0000256" key="7">
    <source>
        <dbReference type="PIRNR" id="PIRNR002560"/>
    </source>
</evidence>
<name>A0A7W6Q458_9RHOB</name>
<dbReference type="Gene3D" id="1.20.1260.10">
    <property type="match status" value="1"/>
</dbReference>
<accession>A0A7W6Q458</accession>
<feature type="binding site" evidence="8">
    <location>
        <position position="93"/>
    </location>
    <ligand>
        <name>Fe cation</name>
        <dbReference type="ChEBI" id="CHEBI:24875"/>
        <label>2</label>
    </ligand>
</feature>
<dbReference type="InterPro" id="IPR012347">
    <property type="entry name" value="Ferritin-like"/>
</dbReference>
<feature type="binding site" evidence="8">
    <location>
        <position position="53"/>
    </location>
    <ligand>
        <name>Fe cation</name>
        <dbReference type="ChEBI" id="CHEBI:24875"/>
        <label>1</label>
    </ligand>
</feature>
<keyword evidence="4" id="KW-0349">Heme</keyword>
<comment type="cofactor">
    <cofactor evidence="1">
        <name>heme b</name>
        <dbReference type="ChEBI" id="CHEBI:60344"/>
    </cofactor>
</comment>
<dbReference type="PROSITE" id="PS50905">
    <property type="entry name" value="FERRITIN_LIKE"/>
    <property type="match status" value="1"/>
</dbReference>
<keyword evidence="6 7" id="KW-0408">Iron</keyword>
<dbReference type="CDD" id="cd00907">
    <property type="entry name" value="Bacterioferritin"/>
    <property type="match status" value="1"/>
</dbReference>
<feature type="binding site" evidence="8">
    <location>
        <position position="50"/>
    </location>
    <ligand>
        <name>Fe cation</name>
        <dbReference type="ChEBI" id="CHEBI:24875"/>
        <label>1</label>
    </ligand>
</feature>
<comment type="similarity">
    <text evidence="2 7">Belongs to the bacterioferritin family.</text>
</comment>
<evidence type="ECO:0000256" key="2">
    <source>
        <dbReference type="ARBA" id="ARBA00008093"/>
    </source>
</evidence>
<feature type="binding site" evidence="8">
    <location>
        <position position="126"/>
    </location>
    <ligand>
        <name>Fe cation</name>
        <dbReference type="ChEBI" id="CHEBI:24875"/>
        <label>1</label>
    </ligand>
</feature>
<dbReference type="OrthoDB" id="9800505at2"/>
<keyword evidence="3 7" id="KW-0409">Iron storage</keyword>
<dbReference type="InterPro" id="IPR002024">
    <property type="entry name" value="Bacterioferritin"/>
</dbReference>
<gene>
    <name evidence="10" type="ORF">GGR93_000343</name>
</gene>
<feature type="binding site" evidence="8">
    <location>
        <position position="126"/>
    </location>
    <ligand>
        <name>Fe cation</name>
        <dbReference type="ChEBI" id="CHEBI:24875"/>
        <label>2</label>
    </ligand>
</feature>
<dbReference type="GO" id="GO:0006879">
    <property type="term" value="P:intracellular iron ion homeostasis"/>
    <property type="evidence" value="ECO:0007669"/>
    <property type="project" value="UniProtKB-KW"/>
</dbReference>
<dbReference type="Pfam" id="PF00210">
    <property type="entry name" value="Ferritin"/>
    <property type="match status" value="1"/>
</dbReference>
<feature type="binding site" evidence="8">
    <location>
        <position position="129"/>
    </location>
    <ligand>
        <name>Fe cation</name>
        <dbReference type="ChEBI" id="CHEBI:24875"/>
        <label>2</label>
    </ligand>
</feature>
<dbReference type="InterPro" id="IPR008331">
    <property type="entry name" value="Ferritin_DPS_dom"/>
</dbReference>
<dbReference type="PANTHER" id="PTHR30295">
    <property type="entry name" value="BACTERIOFERRITIN"/>
    <property type="match status" value="1"/>
</dbReference>
<dbReference type="InterPro" id="IPR009078">
    <property type="entry name" value="Ferritin-like_SF"/>
</dbReference>
<organism evidence="10 11">
    <name type="scientific">Sulfitobacter noctilucicola</name>
    <dbReference type="NCBI Taxonomy" id="1342301"/>
    <lineage>
        <taxon>Bacteria</taxon>
        <taxon>Pseudomonadati</taxon>
        <taxon>Pseudomonadota</taxon>
        <taxon>Alphaproteobacteria</taxon>
        <taxon>Rhodobacterales</taxon>
        <taxon>Roseobacteraceae</taxon>
        <taxon>Sulfitobacter</taxon>
    </lineage>
</organism>
<feature type="domain" description="Ferritin-like diiron" evidence="9">
    <location>
        <begin position="1"/>
        <end position="144"/>
    </location>
</feature>
<dbReference type="AlphaFoldDB" id="A0A7W6Q458"/>
<sequence length="159" mass="18100">MSNAKTIQNLNTALSMELSATHQYQMHAHVLDDWGLVGLAAKMREEQAEELGHSDLFIERILFLKGDPEIKMQKPPVRTSSLKEMFETDLKDEKEAVAFYTRASREAAEENDIGSRKLFEQIAMDEEAHKAWLELQLDLLERLGEAMFSARYLEVGDGA</sequence>
<evidence type="ECO:0000256" key="5">
    <source>
        <dbReference type="ARBA" id="ARBA00022723"/>
    </source>
</evidence>
<comment type="catalytic activity">
    <reaction evidence="7">
        <text>4 Fe(2+) + O2 + 4 H(+) = 4 Fe(3+) + 2 H2O</text>
        <dbReference type="Rhea" id="RHEA:11148"/>
        <dbReference type="ChEBI" id="CHEBI:15377"/>
        <dbReference type="ChEBI" id="CHEBI:15378"/>
        <dbReference type="ChEBI" id="CHEBI:15379"/>
        <dbReference type="ChEBI" id="CHEBI:29033"/>
        <dbReference type="ChEBI" id="CHEBI:29034"/>
        <dbReference type="EC" id="1.16.3.1"/>
    </reaction>
</comment>
<comment type="function">
    <text evidence="7">Iron-storage protein, whose ferroxidase center binds Fe(2+), oxidizes it using dioxygen to Fe(3+), and participates in the subsequent Fe(3+) oxide mineral core formation within the central cavity of the BFR protein shell.</text>
</comment>
<evidence type="ECO:0000313" key="11">
    <source>
        <dbReference type="Proteomes" id="UP000565745"/>
    </source>
</evidence>
<feature type="binding site" evidence="8">
    <location>
        <position position="49"/>
    </location>
    <ligand>
        <name>Fe cation</name>
        <dbReference type="ChEBI" id="CHEBI:24875"/>
        <label>3</label>
    </ligand>
</feature>
<dbReference type="PANTHER" id="PTHR30295:SF0">
    <property type="entry name" value="BACTERIOFERRITIN"/>
    <property type="match status" value="1"/>
</dbReference>
<dbReference type="Proteomes" id="UP000565745">
    <property type="component" value="Unassembled WGS sequence"/>
</dbReference>
<evidence type="ECO:0000256" key="3">
    <source>
        <dbReference type="ARBA" id="ARBA00022434"/>
    </source>
</evidence>
<keyword evidence="11" id="KW-1185">Reference proteome</keyword>
<dbReference type="GO" id="GO:0008199">
    <property type="term" value="F:ferric iron binding"/>
    <property type="evidence" value="ECO:0007669"/>
    <property type="project" value="InterPro"/>
</dbReference>
<keyword evidence="5 7" id="KW-0479">Metal-binding</keyword>
<dbReference type="GO" id="GO:0020037">
    <property type="term" value="F:heme binding"/>
    <property type="evidence" value="ECO:0007669"/>
    <property type="project" value="TreeGrafter"/>
</dbReference>
<evidence type="ECO:0000256" key="4">
    <source>
        <dbReference type="ARBA" id="ARBA00022617"/>
    </source>
</evidence>
<comment type="caution">
    <text evidence="10">The sequence shown here is derived from an EMBL/GenBank/DDBJ whole genome shotgun (WGS) entry which is preliminary data.</text>
</comment>
<dbReference type="GO" id="GO:0005829">
    <property type="term" value="C:cytosol"/>
    <property type="evidence" value="ECO:0007669"/>
    <property type="project" value="TreeGrafter"/>
</dbReference>
<proteinExistence type="inferred from homology"/>
<reference evidence="10 11" key="1">
    <citation type="submission" date="2020-08" db="EMBL/GenBank/DDBJ databases">
        <title>Genomic Encyclopedia of Type Strains, Phase IV (KMG-IV): sequencing the most valuable type-strain genomes for metagenomic binning, comparative biology and taxonomic classification.</title>
        <authorList>
            <person name="Goeker M."/>
        </authorList>
    </citation>
    <scope>NUCLEOTIDE SEQUENCE [LARGE SCALE GENOMIC DNA]</scope>
    <source>
        <strain evidence="10 11">DSM 101015</strain>
    </source>
</reference>
<evidence type="ECO:0000256" key="8">
    <source>
        <dbReference type="PIRSR" id="PIRSR002560-1"/>
    </source>
</evidence>
<dbReference type="SUPFAM" id="SSF47240">
    <property type="entry name" value="Ferritin-like"/>
    <property type="match status" value="1"/>
</dbReference>
<dbReference type="GO" id="GO:0004322">
    <property type="term" value="F:ferroxidase activity"/>
    <property type="evidence" value="ECO:0007669"/>
    <property type="project" value="UniProtKB-EC"/>
</dbReference>
<dbReference type="PRINTS" id="PR00601">
    <property type="entry name" value="BACFERRITIN"/>
</dbReference>
<evidence type="ECO:0000259" key="9">
    <source>
        <dbReference type="PROSITE" id="PS50905"/>
    </source>
</evidence>
<feature type="binding site" evidence="8">
    <location>
        <position position="50"/>
    </location>
    <ligand>
        <name>Fe cation</name>
        <dbReference type="ChEBI" id="CHEBI:24875"/>
        <label>2</label>
    </ligand>
</feature>
<dbReference type="EC" id="1.16.3.1" evidence="7"/>
<evidence type="ECO:0000256" key="6">
    <source>
        <dbReference type="ARBA" id="ARBA00023004"/>
    </source>
</evidence>
<protein>
    <recommendedName>
        <fullName evidence="7">Bacterioferritin</fullName>
        <ecNumber evidence="7">1.16.3.1</ecNumber>
    </recommendedName>
</protein>
<evidence type="ECO:0000256" key="1">
    <source>
        <dbReference type="ARBA" id="ARBA00001970"/>
    </source>
</evidence>
<feature type="binding site" evidence="8">
    <location>
        <position position="17"/>
    </location>
    <ligand>
        <name>Fe cation</name>
        <dbReference type="ChEBI" id="CHEBI:24875"/>
        <label>1</label>
    </ligand>
</feature>
<keyword evidence="10" id="KW-0560">Oxidoreductase</keyword>
<dbReference type="InterPro" id="IPR009040">
    <property type="entry name" value="Ferritin-like_diiron"/>
</dbReference>
<dbReference type="EMBL" id="JACIFU010000001">
    <property type="protein sequence ID" value="MBB4172582.1"/>
    <property type="molecule type" value="Genomic_DNA"/>
</dbReference>
<evidence type="ECO:0000313" key="10">
    <source>
        <dbReference type="EMBL" id="MBB4172582.1"/>
    </source>
</evidence>
<dbReference type="GO" id="GO:0006826">
    <property type="term" value="P:iron ion transport"/>
    <property type="evidence" value="ECO:0007669"/>
    <property type="project" value="InterPro"/>
</dbReference>
<dbReference type="RefSeq" id="WP_025055329.1">
    <property type="nucleotide sequence ID" value="NZ_JACIFU010000001.1"/>
</dbReference>
<dbReference type="PIRSF" id="PIRSF002560">
    <property type="entry name" value="Bacterioferritin"/>
    <property type="match status" value="1"/>
</dbReference>